<name>A0ABR7EFQ5_9FIRM</name>
<reference evidence="1 2" key="1">
    <citation type="submission" date="2020-08" db="EMBL/GenBank/DDBJ databases">
        <title>Genome public.</title>
        <authorList>
            <person name="Liu C."/>
            <person name="Sun Q."/>
        </authorList>
    </citation>
    <scope>NUCLEOTIDE SEQUENCE [LARGE SCALE GENOMIC DNA]</scope>
    <source>
        <strain evidence="1 2">NSJ-35</strain>
    </source>
</reference>
<proteinExistence type="predicted"/>
<evidence type="ECO:0000313" key="1">
    <source>
        <dbReference type="EMBL" id="MBC5648488.1"/>
    </source>
</evidence>
<dbReference type="Proteomes" id="UP000606889">
    <property type="component" value="Unassembled WGS sequence"/>
</dbReference>
<evidence type="ECO:0000313" key="2">
    <source>
        <dbReference type="Proteomes" id="UP000606889"/>
    </source>
</evidence>
<organism evidence="1 2">
    <name type="scientific">Christensenella tenuis</name>
    <dbReference type="NCBI Taxonomy" id="2763033"/>
    <lineage>
        <taxon>Bacteria</taxon>
        <taxon>Bacillati</taxon>
        <taxon>Bacillota</taxon>
        <taxon>Clostridia</taxon>
        <taxon>Christensenellales</taxon>
        <taxon>Christensenellaceae</taxon>
        <taxon>Christensenella</taxon>
    </lineage>
</organism>
<comment type="caution">
    <text evidence="1">The sequence shown here is derived from an EMBL/GenBank/DDBJ whole genome shotgun (WGS) entry which is preliminary data.</text>
</comment>
<gene>
    <name evidence="1" type="ORF">H8S18_09085</name>
</gene>
<sequence length="148" mass="16990">MPTLSLNHDIAITDSEQAVKFIEALEKAEAMNKMERLTFEGNFCDIARCEDTPGGSFCEYGYCDQRRVWERLKAYEDIGTVEEFAAYKQTVDYAKAKVKEIQDRIDARAGDNYHDETKRTLILEERQGAYITILEAAEAALSEMEERE</sequence>
<dbReference type="RefSeq" id="WP_186857991.1">
    <property type="nucleotide sequence ID" value="NZ_JACOON010000004.1"/>
</dbReference>
<accession>A0ABR7EFQ5</accession>
<dbReference type="EMBL" id="JACOON010000004">
    <property type="protein sequence ID" value="MBC5648488.1"/>
    <property type="molecule type" value="Genomic_DNA"/>
</dbReference>
<keyword evidence="2" id="KW-1185">Reference proteome</keyword>
<protein>
    <submittedName>
        <fullName evidence="1">Uncharacterized protein</fullName>
    </submittedName>
</protein>